<name>A0A450UNY9_9GAMM</name>
<dbReference type="Gene3D" id="2.130.10.10">
    <property type="entry name" value="YVTN repeat-like/Quinoprotein amine dehydrogenase"/>
    <property type="match status" value="1"/>
</dbReference>
<keyword evidence="1" id="KW-0853">WD repeat</keyword>
<dbReference type="EMBL" id="CAADFI010000058">
    <property type="protein sequence ID" value="VFJ94258.1"/>
    <property type="molecule type" value="Genomic_DNA"/>
</dbReference>
<dbReference type="SUPFAM" id="SSF50978">
    <property type="entry name" value="WD40 repeat-like"/>
    <property type="match status" value="1"/>
</dbReference>
<dbReference type="Pfam" id="PF00400">
    <property type="entry name" value="WD40"/>
    <property type="match status" value="1"/>
</dbReference>
<accession>A0A450UNY9</accession>
<reference evidence="2" key="1">
    <citation type="submission" date="2019-02" db="EMBL/GenBank/DDBJ databases">
        <authorList>
            <person name="Gruber-Vodicka R. H."/>
            <person name="Seah K. B. B."/>
        </authorList>
    </citation>
    <scope>NUCLEOTIDE SEQUENCE</scope>
    <source>
        <strain evidence="4">BECK_SA2B12</strain>
        <strain evidence="3">BECK_SA2B15</strain>
        <strain evidence="2">BECK_SA2B20</strain>
    </source>
</reference>
<dbReference type="InterPro" id="IPR015943">
    <property type="entry name" value="WD40/YVTN_repeat-like_dom_sf"/>
</dbReference>
<dbReference type="InterPro" id="IPR001680">
    <property type="entry name" value="WD40_rpt"/>
</dbReference>
<dbReference type="SMART" id="SM00320">
    <property type="entry name" value="WD40"/>
    <property type="match status" value="1"/>
</dbReference>
<feature type="repeat" description="WD" evidence="1">
    <location>
        <begin position="20"/>
        <end position="50"/>
    </location>
</feature>
<evidence type="ECO:0000313" key="4">
    <source>
        <dbReference type="EMBL" id="VFK01918.1"/>
    </source>
</evidence>
<evidence type="ECO:0000313" key="2">
    <source>
        <dbReference type="EMBL" id="VFJ94258.1"/>
    </source>
</evidence>
<dbReference type="EMBL" id="CAADFJ010000076">
    <property type="protein sequence ID" value="VFK01918.1"/>
    <property type="molecule type" value="Genomic_DNA"/>
</dbReference>
<protein>
    <submittedName>
        <fullName evidence="2">WD domain-containing protein, G-beta repeat-containing protein</fullName>
    </submittedName>
</protein>
<organism evidence="2">
    <name type="scientific">Candidatus Kentrum eta</name>
    <dbReference type="NCBI Taxonomy" id="2126337"/>
    <lineage>
        <taxon>Bacteria</taxon>
        <taxon>Pseudomonadati</taxon>
        <taxon>Pseudomonadota</taxon>
        <taxon>Gammaproteobacteria</taxon>
        <taxon>Candidatus Kentrum</taxon>
    </lineage>
</organism>
<evidence type="ECO:0000256" key="1">
    <source>
        <dbReference type="PROSITE-ProRule" id="PRU00221"/>
    </source>
</evidence>
<proteinExistence type="predicted"/>
<sequence>MTEQPKTTAPHPALKLRHTLRGHTASVYRIAFSPDGRILASSSRDLTVRLLGYGERAAVANAGTLGRGQMRCLVAEWRKPGQRCRL</sequence>
<gene>
    <name evidence="3" type="ORF">BECKH772A_GA0070896_100788</name>
    <name evidence="2" type="ORF">BECKH772B_GA0070898_1005810</name>
    <name evidence="4" type="ORF">BECKH772C_GA0070978_100767</name>
</gene>
<dbReference type="AlphaFoldDB" id="A0A450UNY9"/>
<dbReference type="InterPro" id="IPR036322">
    <property type="entry name" value="WD40_repeat_dom_sf"/>
</dbReference>
<dbReference type="EMBL" id="CAADFG010000078">
    <property type="protein sequence ID" value="VFJ94830.1"/>
    <property type="molecule type" value="Genomic_DNA"/>
</dbReference>
<evidence type="ECO:0000313" key="3">
    <source>
        <dbReference type="EMBL" id="VFJ94830.1"/>
    </source>
</evidence>
<dbReference type="PROSITE" id="PS50294">
    <property type="entry name" value="WD_REPEATS_REGION"/>
    <property type="match status" value="1"/>
</dbReference>
<dbReference type="PROSITE" id="PS50082">
    <property type="entry name" value="WD_REPEATS_2"/>
    <property type="match status" value="1"/>
</dbReference>